<keyword evidence="1 2" id="KW-0808">Transferase</keyword>
<dbReference type="SUPFAM" id="SSF53067">
    <property type="entry name" value="Actin-like ATPase domain"/>
    <property type="match status" value="1"/>
</dbReference>
<keyword evidence="1" id="KW-0067">ATP-binding</keyword>
<dbReference type="Gene3D" id="3.30.420.40">
    <property type="match status" value="2"/>
</dbReference>
<dbReference type="RefSeq" id="WP_376847406.1">
    <property type="nucleotide sequence ID" value="NZ_JBHSFW010000019.1"/>
</dbReference>
<comment type="pathway">
    <text evidence="1">Amino-sugar metabolism; 1,6-anhydro-N-acetylmuramate degradation.</text>
</comment>
<dbReference type="PANTHER" id="PTHR30605">
    <property type="entry name" value="ANHYDRO-N-ACETYLMURAMIC ACID KINASE"/>
    <property type="match status" value="1"/>
</dbReference>
<keyword evidence="3" id="KW-1185">Reference proteome</keyword>
<comment type="similarity">
    <text evidence="1">Belongs to the anhydro-N-acetylmuramic acid kinase family.</text>
</comment>
<keyword evidence="1" id="KW-0119">Carbohydrate metabolism</keyword>
<comment type="caution">
    <text evidence="2">The sequence shown here is derived from an EMBL/GenBank/DDBJ whole genome shotgun (WGS) entry which is preliminary data.</text>
</comment>
<dbReference type="CDD" id="cd24050">
    <property type="entry name" value="ASKHA_NBD_ANMK"/>
    <property type="match status" value="1"/>
</dbReference>
<evidence type="ECO:0000313" key="2">
    <source>
        <dbReference type="EMBL" id="MFC4620293.1"/>
    </source>
</evidence>
<dbReference type="EC" id="2.7.1.170" evidence="1"/>
<sequence>MGLSLYDRIRTYQTRRDHLLIGLMSGTSLDGIDAALVKVSTNADLAIESVSLEGFTYLPYTESLKSLILELCSIETARIDQLVRANAGLSEWYALTVKQLLEETKVTAEDIDAVCSHGQTIWHAPEKASFPGPDAEMTVQSTLQIGDLSTLVERTNIPVVGNFRTRDLAAGGEGAPLVPYADYILFGDSNKNRILQNIGGIGNATVLTAGASLEEVVAFDTGPGNIVIDGLMQIESQGRLSYDDGGKQAALGSVNQELLDAYLQDTYYDRRPPKSTGREVYGRNFTKRFLEDGKNKGLSFSDIIATATALTAKTITKAYKDFILPSVKVHEVILSGGGAHNQTLMQMIKQDLPPEISLKTAKDFGVPDDAKEAMAFAVLGHETLMGRPSNVPSVTGAKKPVVLGNVCW</sequence>
<dbReference type="PANTHER" id="PTHR30605:SF0">
    <property type="entry name" value="ANHYDRO-N-ACETYLMURAMIC ACID KINASE"/>
    <property type="match status" value="1"/>
</dbReference>
<name>A0ABV9GQL2_9BACL</name>
<proteinExistence type="inferred from homology"/>
<keyword evidence="1 2" id="KW-0418">Kinase</keyword>
<dbReference type="GO" id="GO:0016301">
    <property type="term" value="F:kinase activity"/>
    <property type="evidence" value="ECO:0007669"/>
    <property type="project" value="UniProtKB-KW"/>
</dbReference>
<gene>
    <name evidence="1" type="primary">anmK</name>
    <name evidence="2" type="ORF">ACFO4N_16445</name>
</gene>
<comment type="catalytic activity">
    <reaction evidence="1">
        <text>1,6-anhydro-N-acetyl-beta-muramate + ATP + H2O = N-acetyl-D-muramate 6-phosphate + ADP + H(+)</text>
        <dbReference type="Rhea" id="RHEA:24952"/>
        <dbReference type="ChEBI" id="CHEBI:15377"/>
        <dbReference type="ChEBI" id="CHEBI:15378"/>
        <dbReference type="ChEBI" id="CHEBI:30616"/>
        <dbReference type="ChEBI" id="CHEBI:58690"/>
        <dbReference type="ChEBI" id="CHEBI:58722"/>
        <dbReference type="ChEBI" id="CHEBI:456216"/>
        <dbReference type="EC" id="2.7.1.170"/>
    </reaction>
</comment>
<evidence type="ECO:0000256" key="1">
    <source>
        <dbReference type="HAMAP-Rule" id="MF_01270"/>
    </source>
</evidence>
<evidence type="ECO:0000313" key="3">
    <source>
        <dbReference type="Proteomes" id="UP001596022"/>
    </source>
</evidence>
<dbReference type="Proteomes" id="UP001596022">
    <property type="component" value="Unassembled WGS sequence"/>
</dbReference>
<keyword evidence="1" id="KW-0547">Nucleotide-binding</keyword>
<feature type="binding site" evidence="1">
    <location>
        <begin position="26"/>
        <end position="33"/>
    </location>
    <ligand>
        <name>ATP</name>
        <dbReference type="ChEBI" id="CHEBI:30616"/>
    </ligand>
</feature>
<comment type="pathway">
    <text evidence="1">Cell wall biogenesis; peptidoglycan recycling.</text>
</comment>
<protein>
    <recommendedName>
        <fullName evidence="1">Anhydro-N-acetylmuramic acid kinase</fullName>
        <ecNumber evidence="1">2.7.1.170</ecNumber>
    </recommendedName>
    <alternativeName>
        <fullName evidence="1">AnhMurNAc kinase</fullName>
    </alternativeName>
</protein>
<dbReference type="EMBL" id="JBHSFW010000019">
    <property type="protein sequence ID" value="MFC4620293.1"/>
    <property type="molecule type" value="Genomic_DNA"/>
</dbReference>
<organism evidence="2 3">
    <name type="scientific">Camelliibacillus cellulosilyticus</name>
    <dbReference type="NCBI Taxonomy" id="2174486"/>
    <lineage>
        <taxon>Bacteria</taxon>
        <taxon>Bacillati</taxon>
        <taxon>Bacillota</taxon>
        <taxon>Bacilli</taxon>
        <taxon>Bacillales</taxon>
        <taxon>Sporolactobacillaceae</taxon>
        <taxon>Camelliibacillus</taxon>
    </lineage>
</organism>
<dbReference type="NCBIfam" id="NF007148">
    <property type="entry name" value="PRK09585.3-2"/>
    <property type="match status" value="1"/>
</dbReference>
<dbReference type="InterPro" id="IPR005338">
    <property type="entry name" value="Anhydro_N_Ac-Mur_kinase"/>
</dbReference>
<dbReference type="Pfam" id="PF03702">
    <property type="entry name" value="AnmK"/>
    <property type="match status" value="1"/>
</dbReference>
<reference evidence="3" key="1">
    <citation type="journal article" date="2019" name="Int. J. Syst. Evol. Microbiol.">
        <title>The Global Catalogue of Microorganisms (GCM) 10K type strain sequencing project: providing services to taxonomists for standard genome sequencing and annotation.</title>
        <authorList>
            <consortium name="The Broad Institute Genomics Platform"/>
            <consortium name="The Broad Institute Genome Sequencing Center for Infectious Disease"/>
            <person name="Wu L."/>
            <person name="Ma J."/>
        </authorList>
    </citation>
    <scope>NUCLEOTIDE SEQUENCE [LARGE SCALE GENOMIC DNA]</scope>
    <source>
        <strain evidence="3">CGMCC 1.16306</strain>
    </source>
</reference>
<dbReference type="HAMAP" id="MF_01270">
    <property type="entry name" value="AnhMurNAc_kinase"/>
    <property type="match status" value="1"/>
</dbReference>
<accession>A0ABV9GQL2</accession>
<dbReference type="InterPro" id="IPR043129">
    <property type="entry name" value="ATPase_NBD"/>
</dbReference>
<comment type="function">
    <text evidence="1">Catalyzes the specific phosphorylation of 1,6-anhydro-N-acetylmuramic acid (anhMurNAc) with the simultaneous cleavage of the 1,6-anhydro ring, generating MurNAc-6-P. Is required for the utilization of anhMurNAc either imported from the medium or derived from its own cell wall murein, and thus plays a role in cell wall recycling.</text>
</comment>